<reference evidence="3" key="1">
    <citation type="submission" date="2016-10" db="EMBL/GenBank/DDBJ databases">
        <authorList>
            <person name="Varghese N."/>
            <person name="Submissions S."/>
        </authorList>
    </citation>
    <scope>NUCLEOTIDE SEQUENCE [LARGE SCALE GENOMIC DNA]</scope>
    <source>
        <strain evidence="3">DSM 17875</strain>
    </source>
</reference>
<dbReference type="PROSITE" id="PS51725">
    <property type="entry name" value="ABM"/>
    <property type="match status" value="1"/>
</dbReference>
<sequence length="100" mass="10810">MIVVLGSVLVQPGKLEQALALSQAHVQRSRKEPGCIAHAVHIDSENPQRLVFVERWADQAALQVHFAVPESGQFVAALTGLLSEPPEMTVYAAEQLQSGL</sequence>
<feature type="domain" description="ABM" evidence="1">
    <location>
        <begin position="2"/>
        <end position="90"/>
    </location>
</feature>
<dbReference type="Proteomes" id="UP000243232">
    <property type="component" value="Chromosome I"/>
</dbReference>
<dbReference type="AlphaFoldDB" id="A0A1H2ED74"/>
<evidence type="ECO:0000313" key="3">
    <source>
        <dbReference type="Proteomes" id="UP000243232"/>
    </source>
</evidence>
<name>A0A1H2ED74_9PSED</name>
<dbReference type="GO" id="GO:0004497">
    <property type="term" value="F:monooxygenase activity"/>
    <property type="evidence" value="ECO:0007669"/>
    <property type="project" value="UniProtKB-KW"/>
</dbReference>
<keyword evidence="3" id="KW-1185">Reference proteome</keyword>
<keyword evidence="2" id="KW-0560">Oxidoreductase</keyword>
<dbReference type="InterPro" id="IPR050744">
    <property type="entry name" value="AI-2_Isomerase_LsrG"/>
</dbReference>
<dbReference type="SUPFAM" id="SSF54909">
    <property type="entry name" value="Dimeric alpha+beta barrel"/>
    <property type="match status" value="1"/>
</dbReference>
<dbReference type="PANTHER" id="PTHR33336">
    <property type="entry name" value="QUINOL MONOOXYGENASE YGIN-RELATED"/>
    <property type="match status" value="1"/>
</dbReference>
<protein>
    <submittedName>
        <fullName evidence="2">Quinol monooxygenase YgiN</fullName>
    </submittedName>
</protein>
<evidence type="ECO:0000313" key="2">
    <source>
        <dbReference type="EMBL" id="SDT93096.1"/>
    </source>
</evidence>
<dbReference type="EMBL" id="LT629785">
    <property type="protein sequence ID" value="SDT93096.1"/>
    <property type="molecule type" value="Genomic_DNA"/>
</dbReference>
<dbReference type="InterPro" id="IPR007138">
    <property type="entry name" value="ABM_dom"/>
</dbReference>
<dbReference type="InterPro" id="IPR011008">
    <property type="entry name" value="Dimeric_a/b-barrel"/>
</dbReference>
<dbReference type="PANTHER" id="PTHR33336:SF15">
    <property type="entry name" value="ABM DOMAIN-CONTAINING PROTEIN"/>
    <property type="match status" value="1"/>
</dbReference>
<dbReference type="OrthoDB" id="9812192at2"/>
<evidence type="ECO:0000259" key="1">
    <source>
        <dbReference type="PROSITE" id="PS51725"/>
    </source>
</evidence>
<dbReference type="Gene3D" id="3.30.70.100">
    <property type="match status" value="1"/>
</dbReference>
<gene>
    <name evidence="2" type="ORF">SAMN05216296_0666</name>
</gene>
<accession>A0A1H2ED74</accession>
<dbReference type="Pfam" id="PF03992">
    <property type="entry name" value="ABM"/>
    <property type="match status" value="1"/>
</dbReference>
<proteinExistence type="predicted"/>
<organism evidence="2 3">
    <name type="scientific">Pseudomonas pohangensis</name>
    <dbReference type="NCBI Taxonomy" id="364197"/>
    <lineage>
        <taxon>Bacteria</taxon>
        <taxon>Pseudomonadati</taxon>
        <taxon>Pseudomonadota</taxon>
        <taxon>Gammaproteobacteria</taxon>
        <taxon>Pseudomonadales</taxon>
        <taxon>Pseudomonadaceae</taxon>
        <taxon>Pseudomonas</taxon>
    </lineage>
</organism>
<keyword evidence="2" id="KW-0503">Monooxygenase</keyword>
<dbReference type="RefSeq" id="WP_090193084.1">
    <property type="nucleotide sequence ID" value="NZ_LT629785.1"/>
</dbReference>
<dbReference type="STRING" id="364197.SAMN05216296_0666"/>